<gene>
    <name evidence="2" type="ORF">CEURO_LOCUS6460</name>
</gene>
<dbReference type="OrthoDB" id="1001820at2759"/>
<dbReference type="Pfam" id="PF13966">
    <property type="entry name" value="zf-RVT"/>
    <property type="match status" value="1"/>
</dbReference>
<protein>
    <recommendedName>
        <fullName evidence="1">Reverse transcriptase zinc-binding domain-containing protein</fullName>
    </recommendedName>
</protein>
<accession>A0A9P0YWP6</accession>
<evidence type="ECO:0000313" key="2">
    <source>
        <dbReference type="EMBL" id="CAH9077823.1"/>
    </source>
</evidence>
<dbReference type="Proteomes" id="UP001152484">
    <property type="component" value="Unassembled WGS sequence"/>
</dbReference>
<feature type="domain" description="Reverse transcriptase zinc-binding" evidence="1">
    <location>
        <begin position="1"/>
        <end position="46"/>
    </location>
</feature>
<evidence type="ECO:0000259" key="1">
    <source>
        <dbReference type="Pfam" id="PF13966"/>
    </source>
</evidence>
<comment type="caution">
    <text evidence="2">The sequence shown here is derived from an EMBL/GenBank/DDBJ whole genome shotgun (WGS) entry which is preliminary data.</text>
</comment>
<dbReference type="EMBL" id="CAMAPE010000010">
    <property type="protein sequence ID" value="CAH9077823.1"/>
    <property type="molecule type" value="Genomic_DNA"/>
</dbReference>
<dbReference type="AlphaFoldDB" id="A0A9P0YWP6"/>
<evidence type="ECO:0000313" key="3">
    <source>
        <dbReference type="Proteomes" id="UP001152484"/>
    </source>
</evidence>
<keyword evidence="3" id="KW-1185">Reference proteome</keyword>
<proteinExistence type="predicted"/>
<reference evidence="2" key="1">
    <citation type="submission" date="2022-07" db="EMBL/GenBank/DDBJ databases">
        <authorList>
            <person name="Macas J."/>
            <person name="Novak P."/>
            <person name="Neumann P."/>
        </authorList>
    </citation>
    <scope>NUCLEOTIDE SEQUENCE</scope>
</reference>
<organism evidence="2 3">
    <name type="scientific">Cuscuta europaea</name>
    <name type="common">European dodder</name>
    <dbReference type="NCBI Taxonomy" id="41803"/>
    <lineage>
        <taxon>Eukaryota</taxon>
        <taxon>Viridiplantae</taxon>
        <taxon>Streptophyta</taxon>
        <taxon>Embryophyta</taxon>
        <taxon>Tracheophyta</taxon>
        <taxon>Spermatophyta</taxon>
        <taxon>Magnoliopsida</taxon>
        <taxon>eudicotyledons</taxon>
        <taxon>Gunneridae</taxon>
        <taxon>Pentapetalae</taxon>
        <taxon>asterids</taxon>
        <taxon>lamiids</taxon>
        <taxon>Solanales</taxon>
        <taxon>Convolvulaceae</taxon>
        <taxon>Cuscuteae</taxon>
        <taxon>Cuscuta</taxon>
        <taxon>Cuscuta subgen. Cuscuta</taxon>
    </lineage>
</organism>
<name>A0A9P0YWP6_CUSEU</name>
<sequence>MKNKLLTNVERKKRHIMEDASCPICHNAEETMIHTLRDCSFMAAVWREIGLQTNKMGEDIFNSFDWIYNQCHSFRGASSRSQQISTFAYTIWLIWKTRDA</sequence>
<dbReference type="InterPro" id="IPR026960">
    <property type="entry name" value="RVT-Znf"/>
</dbReference>